<evidence type="ECO:0000313" key="1">
    <source>
        <dbReference type="Proteomes" id="UP000887564"/>
    </source>
</evidence>
<keyword evidence="1" id="KW-1185">Reference proteome</keyword>
<evidence type="ECO:0000313" key="2">
    <source>
        <dbReference type="WBParaSite" id="PEQ_0001405701-mRNA-1"/>
    </source>
</evidence>
<organism evidence="1 2">
    <name type="scientific">Parascaris equorum</name>
    <name type="common">Equine roundworm</name>
    <dbReference type="NCBI Taxonomy" id="6256"/>
    <lineage>
        <taxon>Eukaryota</taxon>
        <taxon>Metazoa</taxon>
        <taxon>Ecdysozoa</taxon>
        <taxon>Nematoda</taxon>
        <taxon>Chromadorea</taxon>
        <taxon>Rhabditida</taxon>
        <taxon>Spirurina</taxon>
        <taxon>Ascaridomorpha</taxon>
        <taxon>Ascaridoidea</taxon>
        <taxon>Ascarididae</taxon>
        <taxon>Parascaris</taxon>
    </lineage>
</organism>
<accession>A0A914S6S9</accession>
<proteinExistence type="predicted"/>
<dbReference type="AlphaFoldDB" id="A0A914S6S9"/>
<reference evidence="2" key="1">
    <citation type="submission" date="2022-11" db="UniProtKB">
        <authorList>
            <consortium name="WormBaseParasite"/>
        </authorList>
    </citation>
    <scope>IDENTIFICATION</scope>
</reference>
<dbReference type="WBParaSite" id="PEQ_0001405701-mRNA-1">
    <property type="protein sequence ID" value="PEQ_0001405701-mRNA-1"/>
    <property type="gene ID" value="PEQ_0001405701"/>
</dbReference>
<name>A0A914S6S9_PAREQ</name>
<sequence length="68" mass="7786">MIGARIIDEIVCCNNEARALAFEWRGSARAMRKGRRSKCLQRVSQLLRKALFIVARGRMSSHLFLVHS</sequence>
<dbReference type="Proteomes" id="UP000887564">
    <property type="component" value="Unplaced"/>
</dbReference>
<protein>
    <submittedName>
        <fullName evidence="2">Uncharacterized protein</fullName>
    </submittedName>
</protein>